<dbReference type="Proteomes" id="UP001209570">
    <property type="component" value="Unassembled WGS sequence"/>
</dbReference>
<dbReference type="Pfam" id="PF06203">
    <property type="entry name" value="CCT"/>
    <property type="match status" value="1"/>
</dbReference>
<dbReference type="PROSITE" id="PS51017">
    <property type="entry name" value="CCT"/>
    <property type="match status" value="1"/>
</dbReference>
<feature type="compositionally biased region" description="Low complexity" evidence="3">
    <location>
        <begin position="258"/>
        <end position="278"/>
    </location>
</feature>
<protein>
    <recommendedName>
        <fullName evidence="4">CCT domain-containing protein</fullName>
    </recommendedName>
</protein>
<evidence type="ECO:0000313" key="6">
    <source>
        <dbReference type="Proteomes" id="UP001209570"/>
    </source>
</evidence>
<sequence>MHRCAVEKELEAADSIQEDPLLRRAGVSPLLTGSKEDAGFSLPELEFSPRLGPQGDAKSEVSSPLVLHEDDERWHHLSLLPQDSEAAKSPRIGRGLEATTDLLPSLLDDDEELRLRIDAPLNMDAMIPFPLQTPTQRIVGFHSFFHRPDGASRSGLVSPFKDSVRLLSPTAMDKKVLVTDNDLKLVSAEESPRVLRGRSIPQSLSHRSRVAPYKSTRKSSSSRDTKEAPETESADASSGLHARRWRDHTHAGTPFGDAPHPARSPRAASPSARRSPVSQRRERLFPPFAQDSLAGYEWGAAPASAAASRASCRLPGIAAFARTECPGDWQSIGREACTLPSNRAAGTPWSAEQRPMPRVRQSAAILRSPREMQFASPPARPMRLRPMRKIGIYTPEQRRERIRRFHEKRKQRVFHKRVKYDCRKRLAIACPRIKGRFVKREEYEQAMAAASAEAQDDAAWQSHSTRSEEEDEEYACDVGHGTGLTDEESAPSEVAVSPWMPEVAADATLPSSFLGDLEPNHPGASELLQIKV</sequence>
<feature type="region of interest" description="Disordered" evidence="3">
    <location>
        <begin position="452"/>
        <end position="495"/>
    </location>
</feature>
<feature type="domain" description="CCT" evidence="4">
    <location>
        <begin position="398"/>
        <end position="440"/>
    </location>
</feature>
<gene>
    <name evidence="5" type="ORF">P43SY_009261</name>
</gene>
<dbReference type="PANTHER" id="PTHR31319">
    <property type="entry name" value="ZINC FINGER PROTEIN CONSTANS-LIKE 4"/>
    <property type="match status" value="1"/>
</dbReference>
<keyword evidence="6" id="KW-1185">Reference proteome</keyword>
<evidence type="ECO:0000313" key="5">
    <source>
        <dbReference type="EMBL" id="KAJ0402056.1"/>
    </source>
</evidence>
<comment type="caution">
    <text evidence="5">The sequence shown here is derived from an EMBL/GenBank/DDBJ whole genome shotgun (WGS) entry which is preliminary data.</text>
</comment>
<accession>A0AAD5QBB8</accession>
<dbReference type="GO" id="GO:0005634">
    <property type="term" value="C:nucleus"/>
    <property type="evidence" value="ECO:0007669"/>
    <property type="project" value="UniProtKB-SubCell"/>
</dbReference>
<evidence type="ECO:0000256" key="3">
    <source>
        <dbReference type="SAM" id="MobiDB-lite"/>
    </source>
</evidence>
<dbReference type="InterPro" id="IPR045281">
    <property type="entry name" value="CONSTANS-like"/>
</dbReference>
<dbReference type="AlphaFoldDB" id="A0AAD5QBB8"/>
<evidence type="ECO:0000256" key="1">
    <source>
        <dbReference type="ARBA" id="ARBA00004123"/>
    </source>
</evidence>
<proteinExistence type="predicted"/>
<dbReference type="EMBL" id="JAKCXM010000112">
    <property type="protein sequence ID" value="KAJ0402056.1"/>
    <property type="molecule type" value="Genomic_DNA"/>
</dbReference>
<feature type="region of interest" description="Disordered" evidence="3">
    <location>
        <begin position="189"/>
        <end position="281"/>
    </location>
</feature>
<reference evidence="5" key="1">
    <citation type="submission" date="2021-12" db="EMBL/GenBank/DDBJ databases">
        <title>Prjna785345.</title>
        <authorList>
            <person name="Rujirawat T."/>
            <person name="Krajaejun T."/>
        </authorList>
    </citation>
    <scope>NUCLEOTIDE SEQUENCE</scope>
    <source>
        <strain evidence="5">Pi057C3</strain>
    </source>
</reference>
<evidence type="ECO:0000259" key="4">
    <source>
        <dbReference type="PROSITE" id="PS51017"/>
    </source>
</evidence>
<feature type="region of interest" description="Disordered" evidence="3">
    <location>
        <begin position="1"/>
        <end position="64"/>
    </location>
</feature>
<feature type="region of interest" description="Disordered" evidence="3">
    <location>
        <begin position="511"/>
        <end position="532"/>
    </location>
</feature>
<name>A0AAD5QBB8_PYTIN</name>
<organism evidence="5 6">
    <name type="scientific">Pythium insidiosum</name>
    <name type="common">Pythiosis disease agent</name>
    <dbReference type="NCBI Taxonomy" id="114742"/>
    <lineage>
        <taxon>Eukaryota</taxon>
        <taxon>Sar</taxon>
        <taxon>Stramenopiles</taxon>
        <taxon>Oomycota</taxon>
        <taxon>Peronosporomycetes</taxon>
        <taxon>Pythiales</taxon>
        <taxon>Pythiaceae</taxon>
        <taxon>Pythium</taxon>
    </lineage>
</organism>
<comment type="subcellular location">
    <subcellularLocation>
        <location evidence="1">Nucleus</location>
    </subcellularLocation>
</comment>
<dbReference type="InterPro" id="IPR010402">
    <property type="entry name" value="CCT_domain"/>
</dbReference>
<evidence type="ECO:0000256" key="2">
    <source>
        <dbReference type="ARBA" id="ARBA00023242"/>
    </source>
</evidence>
<dbReference type="PANTHER" id="PTHR31319:SF77">
    <property type="entry name" value="ZINC FINGER PROTEIN CONSTANS-LIKE 4"/>
    <property type="match status" value="1"/>
</dbReference>
<keyword evidence="2" id="KW-0539">Nucleus</keyword>
<feature type="compositionally biased region" description="Basic and acidic residues" evidence="3">
    <location>
        <begin position="1"/>
        <end position="11"/>
    </location>
</feature>